<organism evidence="1 2">
    <name type="scientific">Pistacia integerrima</name>
    <dbReference type="NCBI Taxonomy" id="434235"/>
    <lineage>
        <taxon>Eukaryota</taxon>
        <taxon>Viridiplantae</taxon>
        <taxon>Streptophyta</taxon>
        <taxon>Embryophyta</taxon>
        <taxon>Tracheophyta</taxon>
        <taxon>Spermatophyta</taxon>
        <taxon>Magnoliopsida</taxon>
        <taxon>eudicotyledons</taxon>
        <taxon>Gunneridae</taxon>
        <taxon>Pentapetalae</taxon>
        <taxon>rosids</taxon>
        <taxon>malvids</taxon>
        <taxon>Sapindales</taxon>
        <taxon>Anacardiaceae</taxon>
        <taxon>Pistacia</taxon>
    </lineage>
</organism>
<dbReference type="EMBL" id="CM047736">
    <property type="protein sequence ID" value="KAJ0054239.1"/>
    <property type="molecule type" value="Genomic_DNA"/>
</dbReference>
<reference evidence="2" key="1">
    <citation type="journal article" date="2023" name="G3 (Bethesda)">
        <title>Genome assembly and association tests identify interacting loci associated with vigor, precocity, and sex in interspecific pistachio rootstocks.</title>
        <authorList>
            <person name="Palmer W."/>
            <person name="Jacygrad E."/>
            <person name="Sagayaradj S."/>
            <person name="Cavanaugh K."/>
            <person name="Han R."/>
            <person name="Bertier L."/>
            <person name="Beede B."/>
            <person name="Kafkas S."/>
            <person name="Golino D."/>
            <person name="Preece J."/>
            <person name="Michelmore R."/>
        </authorList>
    </citation>
    <scope>NUCLEOTIDE SEQUENCE [LARGE SCALE GENOMIC DNA]</scope>
</reference>
<protein>
    <submittedName>
        <fullName evidence="1">Uncharacterized protein</fullName>
    </submittedName>
</protein>
<comment type="caution">
    <text evidence="1">The sequence shown here is derived from an EMBL/GenBank/DDBJ whole genome shotgun (WGS) entry which is preliminary data.</text>
</comment>
<keyword evidence="2" id="KW-1185">Reference proteome</keyword>
<evidence type="ECO:0000313" key="2">
    <source>
        <dbReference type="Proteomes" id="UP001163603"/>
    </source>
</evidence>
<sequence>MSPSCSQSWQAPIYFTLSAAVLAFMAISTAMHHTNTATPVTNPTTYQLSLNASRALRRSGFNIIATLLQVSPEIFMSSPNSTIFAIKDSAISNTSFPPWLSKDILQYHTSPLKLSMNDLLKKPQGSCFPTLLNGQKIAITKIGTKKRLLEINHVLVSHPDMILEGPLSIHGVLRPFSSFNAQDSLQGWNYMQSPICDSNSRLVSDSNESKNVVEWSRIIRLLSSNGFVSFAIGLYSVLGGILEDHMNLNSTTIFAPLEFLFVASPSPLLDRIVRFHILPQRFTYKELDSLPDKALLRTIVAHQYLEITAGVNSTQGLCVNGEQIIAPEIFWSKKFVIHGISQALGDGRAS</sequence>
<gene>
    <name evidence="1" type="ORF">Pint_02116</name>
</gene>
<dbReference type="Proteomes" id="UP001163603">
    <property type="component" value="Chromosome 1"/>
</dbReference>
<proteinExistence type="predicted"/>
<accession>A0ACC0ZQ02</accession>
<evidence type="ECO:0000313" key="1">
    <source>
        <dbReference type="EMBL" id="KAJ0054239.1"/>
    </source>
</evidence>
<name>A0ACC0ZQ02_9ROSI</name>